<evidence type="ECO:0000313" key="1">
    <source>
        <dbReference type="EMBL" id="KMY98458.1"/>
    </source>
</evidence>
<proteinExistence type="predicted"/>
<organism evidence="1">
    <name type="scientific">Drosophila simulans</name>
    <name type="common">Fruit fly</name>
    <dbReference type="NCBI Taxonomy" id="7240"/>
    <lineage>
        <taxon>Eukaryota</taxon>
        <taxon>Metazoa</taxon>
        <taxon>Ecdysozoa</taxon>
        <taxon>Arthropoda</taxon>
        <taxon>Hexapoda</taxon>
        <taxon>Insecta</taxon>
        <taxon>Pterygota</taxon>
        <taxon>Neoptera</taxon>
        <taxon>Endopterygota</taxon>
        <taxon>Diptera</taxon>
        <taxon>Brachycera</taxon>
        <taxon>Muscomorpha</taxon>
        <taxon>Ephydroidea</taxon>
        <taxon>Drosophilidae</taxon>
        <taxon>Drosophila</taxon>
        <taxon>Sophophora</taxon>
    </lineage>
</organism>
<name>A0A0J9RRP8_DROSI</name>
<dbReference type="KEGG" id="dsi:Dsimw501_GD29588"/>
<protein>
    <submittedName>
        <fullName evidence="1">Uncharacterized protein</fullName>
    </submittedName>
</protein>
<dbReference type="AlphaFoldDB" id="A0A0J9RRP8"/>
<dbReference type="Proteomes" id="UP000035880">
    <property type="component" value="Chromosome 3L"/>
</dbReference>
<dbReference type="Bgee" id="FBgn0270878">
    <property type="expression patterns" value="Expressed in female reproductive system"/>
</dbReference>
<accession>A0A0J9RRP8</accession>
<reference evidence="1" key="3">
    <citation type="submission" date="2015-04" db="EMBL/GenBank/DDBJ databases">
        <authorList>
            <consortium name="FlyBase"/>
        </authorList>
    </citation>
    <scope>NUCLEOTIDE SEQUENCE</scope>
    <source>
        <strain evidence="1">W501</strain>
    </source>
</reference>
<reference evidence="1" key="1">
    <citation type="journal article" date="2013" name="Genome Res.">
        <title>A second-generation assembly of the Drosophila simulans genome provides new insights into patterns of lineage-specific divergence.</title>
        <authorList>
            <person name="Hu T.T."/>
            <person name="Eisen M.B."/>
            <person name="Thornton K.R."/>
            <person name="Andolfatto P."/>
        </authorList>
    </citation>
    <scope>NUCLEOTIDE SEQUENCE [LARGE SCALE GENOMIC DNA]</scope>
    <source>
        <strain evidence="1">W501</strain>
    </source>
</reference>
<gene>
    <name evidence="1" type="primary">Dsim\GD29588</name>
    <name evidence="1" type="ORF">Dsimw501_GD29588</name>
</gene>
<reference evidence="1" key="2">
    <citation type="submission" date="2014-06" db="EMBL/GenBank/DDBJ databases">
        <authorList>
            <person name="Hu T."/>
            <person name="Eisen M.B."/>
            <person name="Thornton K.R."/>
            <person name="Andolfatto P."/>
        </authorList>
    </citation>
    <scope>NUCLEOTIDE SEQUENCE</scope>
    <source>
        <strain evidence="1">W501</strain>
    </source>
</reference>
<sequence>MTNVATAGNAATLLGFRSSIVGALMIVVDNVWPVVMEWNGMDNLTDERPTQRCDVR</sequence>
<dbReference type="EMBL" id="CM002912">
    <property type="protein sequence ID" value="KMY98458.1"/>
    <property type="molecule type" value="Genomic_DNA"/>
</dbReference>